<dbReference type="InterPro" id="IPR008201">
    <property type="entry name" value="HepT-like"/>
</dbReference>
<dbReference type="AlphaFoldDB" id="A0AAE3FYU4"/>
<proteinExistence type="inferred from homology"/>
<keyword evidence="2" id="KW-1277">Toxin-antitoxin system</keyword>
<protein>
    <submittedName>
        <fullName evidence="6">DUF86 domain-containing protein</fullName>
    </submittedName>
</protein>
<keyword evidence="4" id="KW-0378">Hydrolase</keyword>
<reference evidence="6" key="1">
    <citation type="journal article" date="2022" name="Syst. Appl. Microbiol.">
        <title>Natronocalculus amylovorans gen. nov., sp. nov., and Natranaeroarchaeum aerophilus sp. nov., dominant culturable amylolytic natronoarchaea from hypersaline soda lakes in southwestern Siberia.</title>
        <authorList>
            <person name="Sorokin D.Y."/>
            <person name="Elcheninov A.G."/>
            <person name="Khizhniak T.V."/>
            <person name="Koenen M."/>
            <person name="Bale N.J."/>
            <person name="Damste J.S.S."/>
            <person name="Kublanov I.V."/>
        </authorList>
    </citation>
    <scope>NUCLEOTIDE SEQUENCE</scope>
    <source>
        <strain evidence="6">AArc-St2</strain>
    </source>
</reference>
<dbReference type="PANTHER" id="PTHR33397">
    <property type="entry name" value="UPF0331 PROTEIN YUTE"/>
    <property type="match status" value="1"/>
</dbReference>
<keyword evidence="3" id="KW-0540">Nuclease</keyword>
<evidence type="ECO:0000256" key="1">
    <source>
        <dbReference type="ARBA" id="ARBA00022553"/>
    </source>
</evidence>
<gene>
    <name evidence="6" type="ORF">AArcSt2_12290</name>
</gene>
<dbReference type="Gene3D" id="1.20.120.580">
    <property type="entry name" value="bsu32300-like"/>
    <property type="match status" value="1"/>
</dbReference>
<dbReference type="Pfam" id="PF01934">
    <property type="entry name" value="HepT-like"/>
    <property type="match status" value="1"/>
</dbReference>
<reference evidence="6" key="2">
    <citation type="submission" date="2022-02" db="EMBL/GenBank/DDBJ databases">
        <authorList>
            <person name="Elcheninov A.G."/>
            <person name="Sorokin D.Y."/>
            <person name="Kublanov I.V."/>
        </authorList>
    </citation>
    <scope>NUCLEOTIDE SEQUENCE</scope>
    <source>
        <strain evidence="6">AArc-St2</strain>
    </source>
</reference>
<dbReference type="RefSeq" id="WP_250585020.1">
    <property type="nucleotide sequence ID" value="NZ_JAKRVX010000005.1"/>
</dbReference>
<comment type="similarity">
    <text evidence="5">Belongs to the HepT RNase toxin family.</text>
</comment>
<dbReference type="GO" id="GO:0016787">
    <property type="term" value="F:hydrolase activity"/>
    <property type="evidence" value="ECO:0007669"/>
    <property type="project" value="UniProtKB-KW"/>
</dbReference>
<evidence type="ECO:0000313" key="6">
    <source>
        <dbReference type="EMBL" id="MCL9817725.1"/>
    </source>
</evidence>
<evidence type="ECO:0000256" key="3">
    <source>
        <dbReference type="ARBA" id="ARBA00022722"/>
    </source>
</evidence>
<evidence type="ECO:0000256" key="4">
    <source>
        <dbReference type="ARBA" id="ARBA00022801"/>
    </source>
</evidence>
<evidence type="ECO:0000313" key="7">
    <source>
        <dbReference type="Proteomes" id="UP001203207"/>
    </source>
</evidence>
<dbReference type="NCBIfam" id="NF047751">
    <property type="entry name" value="HepT_toxin"/>
    <property type="match status" value="1"/>
</dbReference>
<accession>A0AAE3FYU4</accession>
<keyword evidence="1" id="KW-0597">Phosphoprotein</keyword>
<dbReference type="EMBL" id="JAKRVX010000005">
    <property type="protein sequence ID" value="MCL9817725.1"/>
    <property type="molecule type" value="Genomic_DNA"/>
</dbReference>
<comment type="caution">
    <text evidence="6">The sequence shown here is derived from an EMBL/GenBank/DDBJ whole genome shotgun (WGS) entry which is preliminary data.</text>
</comment>
<dbReference type="GO" id="GO:0004540">
    <property type="term" value="F:RNA nuclease activity"/>
    <property type="evidence" value="ECO:0007669"/>
    <property type="project" value="InterPro"/>
</dbReference>
<name>A0AAE3FYU4_9EURY</name>
<evidence type="ECO:0000256" key="2">
    <source>
        <dbReference type="ARBA" id="ARBA00022649"/>
    </source>
</evidence>
<dbReference type="InterPro" id="IPR052379">
    <property type="entry name" value="Type_VII_TA_RNase"/>
</dbReference>
<dbReference type="InterPro" id="IPR037038">
    <property type="entry name" value="HepT-like_sf"/>
</dbReference>
<evidence type="ECO:0000256" key="5">
    <source>
        <dbReference type="ARBA" id="ARBA00024207"/>
    </source>
</evidence>
<dbReference type="Proteomes" id="UP001203207">
    <property type="component" value="Unassembled WGS sequence"/>
</dbReference>
<dbReference type="PANTHER" id="PTHR33397:SF5">
    <property type="entry name" value="RNASE YUTE-RELATED"/>
    <property type="match status" value="1"/>
</dbReference>
<dbReference type="GO" id="GO:0110001">
    <property type="term" value="C:toxin-antitoxin complex"/>
    <property type="evidence" value="ECO:0007669"/>
    <property type="project" value="InterPro"/>
</dbReference>
<sequence length="141" mass="16332">MVDDNIVIDKLRYINEYTNDLKQIRGMSKQQYVDDIIVQRAVERTFMNLIQSCIDLAQHIRASEGLSPSGTAKNEIESLGIAGILSPEVQEQVEEAVGFRNILAHRYGDVNHDIVYGVLHDDLYWFDQFQQEIAQWYQELE</sequence>
<organism evidence="6 7">
    <name type="scientific">Natronocalculus amylovorans</name>
    <dbReference type="NCBI Taxonomy" id="2917812"/>
    <lineage>
        <taxon>Archaea</taxon>
        <taxon>Methanobacteriati</taxon>
        <taxon>Methanobacteriota</taxon>
        <taxon>Stenosarchaea group</taxon>
        <taxon>Halobacteria</taxon>
        <taxon>Halobacteriales</taxon>
        <taxon>Haloferacaceae</taxon>
        <taxon>Natronocalculus</taxon>
    </lineage>
</organism>
<keyword evidence="7" id="KW-1185">Reference proteome</keyword>